<accession>A0A3L7DW62</accession>
<name>A0A3L7DW62_9GAMM</name>
<evidence type="ECO:0000313" key="3">
    <source>
        <dbReference type="EMBL" id="RLQ21015.1"/>
    </source>
</evidence>
<comment type="caution">
    <text evidence="3">The sequence shown here is derived from an EMBL/GenBank/DDBJ whole genome shotgun (WGS) entry which is preliminary data.</text>
</comment>
<dbReference type="Pfam" id="PF13590">
    <property type="entry name" value="DUF4136"/>
    <property type="match status" value="1"/>
</dbReference>
<feature type="domain" description="DUF4136" evidence="2">
    <location>
        <begin position="32"/>
        <end position="200"/>
    </location>
</feature>
<dbReference type="RefSeq" id="WP_117956234.1">
    <property type="nucleotide sequence ID" value="NZ_QRAN01000017.1"/>
</dbReference>
<keyword evidence="4" id="KW-1185">Reference proteome</keyword>
<dbReference type="EMBL" id="QRAN01000017">
    <property type="protein sequence ID" value="RLQ21015.1"/>
    <property type="molecule type" value="Genomic_DNA"/>
</dbReference>
<feature type="signal peptide" evidence="1">
    <location>
        <begin position="1"/>
        <end position="27"/>
    </location>
</feature>
<dbReference type="PROSITE" id="PS51257">
    <property type="entry name" value="PROKAR_LIPOPROTEIN"/>
    <property type="match status" value="1"/>
</dbReference>
<sequence>MNPILKRLTTTLGLLATVLLLGACASAPTPTVDFKHDYDFSGVNKIGFYKHSGEVTGDDPMTLSDFQKDRIDNALAQELQKRGLTVVDDPEHADLLLSWHLGTQHKTDVRTYQTPSYGVGYGHYGGYNRYSMYSCWSCTNTDVRVSNYTEGTFIIDMIDPALKKSVWRSVTQSKLKGKRDEDEVGEINEAAARVLGSFPPP</sequence>
<gene>
    <name evidence="3" type="ORF">DWB85_14945</name>
</gene>
<evidence type="ECO:0000259" key="2">
    <source>
        <dbReference type="Pfam" id="PF13590"/>
    </source>
</evidence>
<dbReference type="Gene3D" id="3.30.160.670">
    <property type="match status" value="1"/>
</dbReference>
<protein>
    <submittedName>
        <fullName evidence="3">DUF4136 domain-containing protein</fullName>
    </submittedName>
</protein>
<evidence type="ECO:0000256" key="1">
    <source>
        <dbReference type="SAM" id="SignalP"/>
    </source>
</evidence>
<feature type="chain" id="PRO_5017962585" evidence="1">
    <location>
        <begin position="28"/>
        <end position="201"/>
    </location>
</feature>
<organism evidence="3 4">
    <name type="scientific">Seongchinamella sediminis</name>
    <dbReference type="NCBI Taxonomy" id="2283635"/>
    <lineage>
        <taxon>Bacteria</taxon>
        <taxon>Pseudomonadati</taxon>
        <taxon>Pseudomonadota</taxon>
        <taxon>Gammaproteobacteria</taxon>
        <taxon>Cellvibrionales</taxon>
        <taxon>Halieaceae</taxon>
        <taxon>Seongchinamella</taxon>
    </lineage>
</organism>
<dbReference type="Proteomes" id="UP000265509">
    <property type="component" value="Unassembled WGS sequence"/>
</dbReference>
<dbReference type="AlphaFoldDB" id="A0A3L7DW62"/>
<reference evidence="3 4" key="1">
    <citation type="submission" date="2018-07" db="EMBL/GenBank/DDBJ databases">
        <title>Halioglobus sp. genome submission.</title>
        <authorList>
            <person name="Ye M.-Q."/>
            <person name="Du Z.-J."/>
        </authorList>
    </citation>
    <scope>NUCLEOTIDE SEQUENCE [LARGE SCALE GENOMIC DNA]</scope>
    <source>
        <strain evidence="3 4">U0301</strain>
    </source>
</reference>
<evidence type="ECO:0000313" key="4">
    <source>
        <dbReference type="Proteomes" id="UP000265509"/>
    </source>
</evidence>
<keyword evidence="1" id="KW-0732">Signal</keyword>
<proteinExistence type="predicted"/>
<dbReference type="OrthoDB" id="118896at2"/>
<dbReference type="InterPro" id="IPR025411">
    <property type="entry name" value="DUF4136"/>
</dbReference>